<protein>
    <submittedName>
        <fullName evidence="1">Uncharacterized protein</fullName>
    </submittedName>
</protein>
<gene>
    <name evidence="1" type="primary">ORF61082</name>
</gene>
<dbReference type="AlphaFoldDB" id="A0A0B6ZEK5"/>
<reference evidence="1" key="1">
    <citation type="submission" date="2014-12" db="EMBL/GenBank/DDBJ databases">
        <title>Insight into the proteome of Arion vulgaris.</title>
        <authorList>
            <person name="Aradska J."/>
            <person name="Bulat T."/>
            <person name="Smidak R."/>
            <person name="Sarate P."/>
            <person name="Gangsoo J."/>
            <person name="Sialana F."/>
            <person name="Bilban M."/>
            <person name="Lubec G."/>
        </authorList>
    </citation>
    <scope>NUCLEOTIDE SEQUENCE</scope>
    <source>
        <tissue evidence="1">Skin</tissue>
    </source>
</reference>
<dbReference type="EMBL" id="HACG01020164">
    <property type="protein sequence ID" value="CEK67029.1"/>
    <property type="molecule type" value="Transcribed_RNA"/>
</dbReference>
<accession>A0A0B6ZEK5</accession>
<organism evidence="1">
    <name type="scientific">Arion vulgaris</name>
    <dbReference type="NCBI Taxonomy" id="1028688"/>
    <lineage>
        <taxon>Eukaryota</taxon>
        <taxon>Metazoa</taxon>
        <taxon>Spiralia</taxon>
        <taxon>Lophotrochozoa</taxon>
        <taxon>Mollusca</taxon>
        <taxon>Gastropoda</taxon>
        <taxon>Heterobranchia</taxon>
        <taxon>Euthyneura</taxon>
        <taxon>Panpulmonata</taxon>
        <taxon>Eupulmonata</taxon>
        <taxon>Stylommatophora</taxon>
        <taxon>Helicina</taxon>
        <taxon>Arionoidea</taxon>
        <taxon>Arionidae</taxon>
        <taxon>Arion</taxon>
    </lineage>
</organism>
<name>A0A0B6ZEK5_9EUPU</name>
<evidence type="ECO:0000313" key="1">
    <source>
        <dbReference type="EMBL" id="CEK67029.1"/>
    </source>
</evidence>
<sequence>MRLKIDICNNKNDYKMGRIYEKGRNQRHACSTKSVNNTKKEMMEILCACSK</sequence>
<proteinExistence type="predicted"/>